<gene>
    <name evidence="1" type="ORF">EZS27_013753</name>
</gene>
<reference evidence="1" key="1">
    <citation type="submission" date="2019-03" db="EMBL/GenBank/DDBJ databases">
        <title>Single cell metagenomics reveals metabolic interactions within the superorganism composed of flagellate Streblomastix strix and complex community of Bacteroidetes bacteria on its surface.</title>
        <authorList>
            <person name="Treitli S.C."/>
            <person name="Kolisko M."/>
            <person name="Husnik F."/>
            <person name="Keeling P."/>
            <person name="Hampl V."/>
        </authorList>
    </citation>
    <scope>NUCLEOTIDE SEQUENCE</scope>
    <source>
        <strain evidence="1">STM</strain>
    </source>
</reference>
<accession>A0A5J4RW99</accession>
<comment type="caution">
    <text evidence="1">The sequence shown here is derived from an EMBL/GenBank/DDBJ whole genome shotgun (WGS) entry which is preliminary data.</text>
</comment>
<name>A0A5J4RW99_9ZZZZ</name>
<organism evidence="1">
    <name type="scientific">termite gut metagenome</name>
    <dbReference type="NCBI Taxonomy" id="433724"/>
    <lineage>
        <taxon>unclassified sequences</taxon>
        <taxon>metagenomes</taxon>
        <taxon>organismal metagenomes</taxon>
    </lineage>
</organism>
<protein>
    <submittedName>
        <fullName evidence="1">Uncharacterized protein</fullName>
    </submittedName>
</protein>
<dbReference type="EMBL" id="SNRY01000633">
    <property type="protein sequence ID" value="KAA6338237.1"/>
    <property type="molecule type" value="Genomic_DNA"/>
</dbReference>
<proteinExistence type="predicted"/>
<evidence type="ECO:0000313" key="1">
    <source>
        <dbReference type="EMBL" id="KAA6338237.1"/>
    </source>
</evidence>
<sequence length="70" mass="8011">MRNIVFKSQNQGEILLFPPSLEKKIPQDSPSRLVNQLVEDLSYSKIGLQILINPLEESKRSKKIEIKSCT</sequence>
<dbReference type="AlphaFoldDB" id="A0A5J4RW99"/>